<dbReference type="InterPro" id="IPR043128">
    <property type="entry name" value="Rev_trsase/Diguanyl_cyclase"/>
</dbReference>
<accession>A0ABR8LL85</accession>
<keyword evidence="3" id="KW-0812">Transmembrane</keyword>
<dbReference type="Gene3D" id="3.30.70.270">
    <property type="match status" value="1"/>
</dbReference>
<dbReference type="SMART" id="SM00267">
    <property type="entry name" value="GGDEF"/>
    <property type="match status" value="1"/>
</dbReference>
<comment type="caution">
    <text evidence="6">The sequence shown here is derived from an EMBL/GenBank/DDBJ whole genome shotgun (WGS) entry which is preliminary data.</text>
</comment>
<dbReference type="PROSITE" id="PS50887">
    <property type="entry name" value="GGDEF"/>
    <property type="match status" value="1"/>
</dbReference>
<protein>
    <submittedName>
        <fullName evidence="6">Transporter substrate-binding domain-containing protein</fullName>
    </submittedName>
</protein>
<comment type="similarity">
    <text evidence="1">Belongs to the bacterial solute-binding protein 3 family.</text>
</comment>
<evidence type="ECO:0000256" key="3">
    <source>
        <dbReference type="SAM" id="Phobius"/>
    </source>
</evidence>
<dbReference type="SUPFAM" id="SSF53850">
    <property type="entry name" value="Periplasmic binding protein-like II"/>
    <property type="match status" value="1"/>
</dbReference>
<dbReference type="InterPro" id="IPR029787">
    <property type="entry name" value="Nucleotide_cyclase"/>
</dbReference>
<dbReference type="Pfam" id="PF00990">
    <property type="entry name" value="GGDEF"/>
    <property type="match status" value="1"/>
</dbReference>
<name>A0ABR8LL85_9ALTE</name>
<keyword evidence="2 4" id="KW-0732">Signal</keyword>
<sequence length="469" mass="52485">MTLLRQFITLAALSYFCIPASLQASASVTYCAQSNWMPFEGIRNDKHLGLIADYMARISQLTSLRFDVVAVDSWQQSLEFVESGQCSMAAIMRNAAVNRREITASRPFYEIPHVLVTRSETPLLSGYSAIGDRPTGVVEGFYNSQYLARYYPDIILVSVPSEVEGLDSLARGEVDVMVVSLPGANSYLKKNNDGALTIAGIAEPSDKLQFIFSSDPDRPLVNAINGAIATIPESKKVALLKKWNKGVLYETRTFWPYFYIGILLVLISSGLYLRHRRISRIDNVLVKKRREIDALQSVLLDKNRTIEFLSNHDAETGLYNRNHMIQKAEEEVARYRRFRTSASLVVIDLLSVNTQDGKPLSETGAGFARAMGRTCMTTVREVDVIARWSNDQIVLLCPQTDQADAHLLTNRLIERLEQMAGGLGYSVTLAAGIARLRDNWSFNDWYEQACSILHQARRNGGGVALLQHY</sequence>
<dbReference type="Pfam" id="PF00497">
    <property type="entry name" value="SBP_bac_3"/>
    <property type="match status" value="1"/>
</dbReference>
<evidence type="ECO:0000259" key="5">
    <source>
        <dbReference type="PROSITE" id="PS50887"/>
    </source>
</evidence>
<evidence type="ECO:0000256" key="1">
    <source>
        <dbReference type="ARBA" id="ARBA00010333"/>
    </source>
</evidence>
<evidence type="ECO:0000313" key="6">
    <source>
        <dbReference type="EMBL" id="MBD3584824.1"/>
    </source>
</evidence>
<feature type="chain" id="PRO_5046657736" evidence="4">
    <location>
        <begin position="27"/>
        <end position="469"/>
    </location>
</feature>
<organism evidence="6 7">
    <name type="scientific">Salinimonas profundi</name>
    <dbReference type="NCBI Taxonomy" id="2729140"/>
    <lineage>
        <taxon>Bacteria</taxon>
        <taxon>Pseudomonadati</taxon>
        <taxon>Pseudomonadota</taxon>
        <taxon>Gammaproteobacteria</taxon>
        <taxon>Alteromonadales</taxon>
        <taxon>Alteromonadaceae</taxon>
        <taxon>Alteromonas/Salinimonas group</taxon>
        <taxon>Salinimonas</taxon>
    </lineage>
</organism>
<keyword evidence="3" id="KW-0472">Membrane</keyword>
<dbReference type="SUPFAM" id="SSF55073">
    <property type="entry name" value="Nucleotide cyclase"/>
    <property type="match status" value="1"/>
</dbReference>
<dbReference type="RefSeq" id="WP_191022268.1">
    <property type="nucleotide sequence ID" value="NZ_JABBXD010000001.1"/>
</dbReference>
<keyword evidence="7" id="KW-1185">Reference proteome</keyword>
<evidence type="ECO:0000313" key="7">
    <source>
        <dbReference type="Proteomes" id="UP000624419"/>
    </source>
</evidence>
<proteinExistence type="inferred from homology"/>
<dbReference type="CDD" id="cd01949">
    <property type="entry name" value="GGDEF"/>
    <property type="match status" value="1"/>
</dbReference>
<evidence type="ECO:0000256" key="4">
    <source>
        <dbReference type="SAM" id="SignalP"/>
    </source>
</evidence>
<dbReference type="PANTHER" id="PTHR35936:SF19">
    <property type="entry name" value="AMINO-ACID-BINDING PROTEIN YXEM-RELATED"/>
    <property type="match status" value="1"/>
</dbReference>
<dbReference type="CDD" id="cd01007">
    <property type="entry name" value="PBP2_BvgS_HisK_like"/>
    <property type="match status" value="1"/>
</dbReference>
<evidence type="ECO:0000256" key="2">
    <source>
        <dbReference type="ARBA" id="ARBA00022729"/>
    </source>
</evidence>
<dbReference type="Gene3D" id="3.40.190.10">
    <property type="entry name" value="Periplasmic binding protein-like II"/>
    <property type="match status" value="2"/>
</dbReference>
<keyword evidence="3" id="KW-1133">Transmembrane helix</keyword>
<dbReference type="PANTHER" id="PTHR35936">
    <property type="entry name" value="MEMBRANE-BOUND LYTIC MUREIN TRANSGLYCOSYLASE F"/>
    <property type="match status" value="1"/>
</dbReference>
<dbReference type="InterPro" id="IPR000160">
    <property type="entry name" value="GGDEF_dom"/>
</dbReference>
<dbReference type="NCBIfam" id="TIGR00254">
    <property type="entry name" value="GGDEF"/>
    <property type="match status" value="1"/>
</dbReference>
<dbReference type="Proteomes" id="UP000624419">
    <property type="component" value="Unassembled WGS sequence"/>
</dbReference>
<feature type="signal peptide" evidence="4">
    <location>
        <begin position="1"/>
        <end position="26"/>
    </location>
</feature>
<feature type="domain" description="GGDEF" evidence="5">
    <location>
        <begin position="340"/>
        <end position="469"/>
    </location>
</feature>
<dbReference type="SMART" id="SM00062">
    <property type="entry name" value="PBPb"/>
    <property type="match status" value="1"/>
</dbReference>
<feature type="transmembrane region" description="Helical" evidence="3">
    <location>
        <begin position="254"/>
        <end position="273"/>
    </location>
</feature>
<dbReference type="EMBL" id="JABBXD010000001">
    <property type="protein sequence ID" value="MBD3584824.1"/>
    <property type="molecule type" value="Genomic_DNA"/>
</dbReference>
<reference evidence="6 7" key="1">
    <citation type="submission" date="2020-04" db="EMBL/GenBank/DDBJ databases">
        <title>Salinimonas sp. HHU 13199.</title>
        <authorList>
            <person name="Cui X."/>
            <person name="Zhang D."/>
        </authorList>
    </citation>
    <scope>NUCLEOTIDE SEQUENCE [LARGE SCALE GENOMIC DNA]</scope>
    <source>
        <strain evidence="6 7">HHU 13199</strain>
    </source>
</reference>
<gene>
    <name evidence="6" type="ORF">HHX48_03625</name>
</gene>
<dbReference type="InterPro" id="IPR001638">
    <property type="entry name" value="Solute-binding_3/MltF_N"/>
</dbReference>